<feature type="domain" description="RmlD-like substrate binding" evidence="7">
    <location>
        <begin position="1"/>
        <end position="282"/>
    </location>
</feature>
<evidence type="ECO:0000256" key="4">
    <source>
        <dbReference type="ARBA" id="ARBA00017099"/>
    </source>
</evidence>
<dbReference type="PANTHER" id="PTHR10491:SF4">
    <property type="entry name" value="METHIONINE ADENOSYLTRANSFERASE 2 SUBUNIT BETA"/>
    <property type="match status" value="1"/>
</dbReference>
<reference evidence="9" key="1">
    <citation type="journal article" date="2019" name="Int. J. Syst. Evol. Microbiol.">
        <title>The Global Catalogue of Microorganisms (GCM) 10K type strain sequencing project: providing services to taxonomists for standard genome sequencing and annotation.</title>
        <authorList>
            <consortium name="The Broad Institute Genomics Platform"/>
            <consortium name="The Broad Institute Genome Sequencing Center for Infectious Disease"/>
            <person name="Wu L."/>
            <person name="Ma J."/>
        </authorList>
    </citation>
    <scope>NUCLEOTIDE SEQUENCE [LARGE SCALE GENOMIC DNA]</scope>
    <source>
        <strain evidence="9">JCM 17919</strain>
    </source>
</reference>
<comment type="similarity">
    <text evidence="2 6">Belongs to the dTDP-4-dehydrorhamnose reductase family.</text>
</comment>
<dbReference type="NCBIfam" id="TIGR01214">
    <property type="entry name" value="rmlD"/>
    <property type="match status" value="1"/>
</dbReference>
<evidence type="ECO:0000259" key="7">
    <source>
        <dbReference type="Pfam" id="PF04321"/>
    </source>
</evidence>
<name>A0ABP8GKE4_9BACT</name>
<sequence length="288" mass="30924">MKILVTGAGGQLGQELQALAERFPTYQFSFHDRSTLDLGDPVRIASVIGAARADYCINAGAYTAVDKAESEPDAAFRVNADGVGALAAACADAGTRLLHLSTDYVFDGSANTPYREEDPTGPIGVYGASKRAGEELCLRVNPDAVIIRTAWVYSAFGHNFVKTMLRLMPQKESLSIVDDQQGCPTYAADLAAALLHIIGSGTWVPGIFHYSNDGPTTWYRFAAAVKAHCGFSCVLRPIATDQYPTPAARPAWSVLDTGKIRNTYGLNIRNWSGCLSECLALLRCGQPL</sequence>
<keyword evidence="6" id="KW-0560">Oxidoreductase</keyword>
<comment type="catalytic activity">
    <reaction evidence="5">
        <text>dTDP-beta-L-rhamnose + NADP(+) = dTDP-4-dehydro-beta-L-rhamnose + NADPH + H(+)</text>
        <dbReference type="Rhea" id="RHEA:21796"/>
        <dbReference type="ChEBI" id="CHEBI:15378"/>
        <dbReference type="ChEBI" id="CHEBI:57510"/>
        <dbReference type="ChEBI" id="CHEBI:57783"/>
        <dbReference type="ChEBI" id="CHEBI:58349"/>
        <dbReference type="ChEBI" id="CHEBI:62830"/>
        <dbReference type="EC" id="1.1.1.133"/>
    </reaction>
</comment>
<dbReference type="Gene3D" id="3.90.25.10">
    <property type="entry name" value="UDP-galactose 4-epimerase, domain 1"/>
    <property type="match status" value="1"/>
</dbReference>
<dbReference type="EC" id="1.1.1.133" evidence="3 6"/>
<dbReference type="Proteomes" id="UP001501725">
    <property type="component" value="Unassembled WGS sequence"/>
</dbReference>
<dbReference type="EMBL" id="BAABGY010000006">
    <property type="protein sequence ID" value="GAA4326007.1"/>
    <property type="molecule type" value="Genomic_DNA"/>
</dbReference>
<evidence type="ECO:0000256" key="2">
    <source>
        <dbReference type="ARBA" id="ARBA00010944"/>
    </source>
</evidence>
<dbReference type="RefSeq" id="WP_345254667.1">
    <property type="nucleotide sequence ID" value="NZ_BAABGY010000006.1"/>
</dbReference>
<dbReference type="InterPro" id="IPR036291">
    <property type="entry name" value="NAD(P)-bd_dom_sf"/>
</dbReference>
<dbReference type="PANTHER" id="PTHR10491">
    <property type="entry name" value="DTDP-4-DEHYDRORHAMNOSE REDUCTASE"/>
    <property type="match status" value="1"/>
</dbReference>
<evidence type="ECO:0000256" key="3">
    <source>
        <dbReference type="ARBA" id="ARBA00012929"/>
    </source>
</evidence>
<evidence type="ECO:0000313" key="8">
    <source>
        <dbReference type="EMBL" id="GAA4326007.1"/>
    </source>
</evidence>
<comment type="pathway">
    <text evidence="1 6">Carbohydrate biosynthesis; dTDP-L-rhamnose biosynthesis.</text>
</comment>
<evidence type="ECO:0000313" key="9">
    <source>
        <dbReference type="Proteomes" id="UP001501725"/>
    </source>
</evidence>
<accession>A0ABP8GKE4</accession>
<gene>
    <name evidence="8" type="primary">rfbD_1</name>
    <name evidence="8" type="ORF">GCM10023184_14400</name>
</gene>
<dbReference type="Gene3D" id="3.40.50.720">
    <property type="entry name" value="NAD(P)-binding Rossmann-like Domain"/>
    <property type="match status" value="1"/>
</dbReference>
<keyword evidence="6" id="KW-0521">NADP</keyword>
<evidence type="ECO:0000256" key="6">
    <source>
        <dbReference type="RuleBase" id="RU364082"/>
    </source>
</evidence>
<comment type="caution">
    <text evidence="8">The sequence shown here is derived from an EMBL/GenBank/DDBJ whole genome shotgun (WGS) entry which is preliminary data.</text>
</comment>
<proteinExistence type="inferred from homology"/>
<dbReference type="Pfam" id="PF04321">
    <property type="entry name" value="RmlD_sub_bind"/>
    <property type="match status" value="1"/>
</dbReference>
<organism evidence="8 9">
    <name type="scientific">Flaviaesturariibacter amylovorans</name>
    <dbReference type="NCBI Taxonomy" id="1084520"/>
    <lineage>
        <taxon>Bacteria</taxon>
        <taxon>Pseudomonadati</taxon>
        <taxon>Bacteroidota</taxon>
        <taxon>Chitinophagia</taxon>
        <taxon>Chitinophagales</taxon>
        <taxon>Chitinophagaceae</taxon>
        <taxon>Flaviaestuariibacter</taxon>
    </lineage>
</organism>
<dbReference type="CDD" id="cd05254">
    <property type="entry name" value="dTDP_HR_like_SDR_e"/>
    <property type="match status" value="1"/>
</dbReference>
<dbReference type="InterPro" id="IPR029903">
    <property type="entry name" value="RmlD-like-bd"/>
</dbReference>
<protein>
    <recommendedName>
        <fullName evidence="4 6">dTDP-4-dehydrorhamnose reductase</fullName>
        <ecNumber evidence="3 6">1.1.1.133</ecNumber>
    </recommendedName>
</protein>
<keyword evidence="9" id="KW-1185">Reference proteome</keyword>
<comment type="function">
    <text evidence="6">Catalyzes the reduction of dTDP-6-deoxy-L-lyxo-4-hexulose to yield dTDP-L-rhamnose.</text>
</comment>
<evidence type="ECO:0000256" key="1">
    <source>
        <dbReference type="ARBA" id="ARBA00004781"/>
    </source>
</evidence>
<dbReference type="InterPro" id="IPR005913">
    <property type="entry name" value="dTDP_dehydrorham_reduct"/>
</dbReference>
<dbReference type="SUPFAM" id="SSF51735">
    <property type="entry name" value="NAD(P)-binding Rossmann-fold domains"/>
    <property type="match status" value="1"/>
</dbReference>
<evidence type="ECO:0000256" key="5">
    <source>
        <dbReference type="ARBA" id="ARBA00048200"/>
    </source>
</evidence>